<dbReference type="RefSeq" id="WP_184001164.1">
    <property type="nucleotide sequence ID" value="NZ_BAABIF010000004.1"/>
</dbReference>
<accession>A0A840YV03</accession>
<keyword evidence="1" id="KW-1133">Transmembrane helix</keyword>
<name>A0A840YV03_9SPHN</name>
<evidence type="ECO:0000313" key="3">
    <source>
        <dbReference type="Proteomes" id="UP000554342"/>
    </source>
</evidence>
<evidence type="ECO:0000313" key="2">
    <source>
        <dbReference type="EMBL" id="MBB5717387.1"/>
    </source>
</evidence>
<keyword evidence="1" id="KW-0812">Transmembrane</keyword>
<dbReference type="Proteomes" id="UP000554342">
    <property type="component" value="Unassembled WGS sequence"/>
</dbReference>
<keyword evidence="3" id="KW-1185">Reference proteome</keyword>
<comment type="caution">
    <text evidence="2">The sequence shown here is derived from an EMBL/GenBank/DDBJ whole genome shotgun (WGS) entry which is preliminary data.</text>
</comment>
<reference evidence="2 3" key="1">
    <citation type="submission" date="2020-08" db="EMBL/GenBank/DDBJ databases">
        <title>Genomic Encyclopedia of Type Strains, Phase IV (KMG-IV): sequencing the most valuable type-strain genomes for metagenomic binning, comparative biology and taxonomic classification.</title>
        <authorList>
            <person name="Goeker M."/>
        </authorList>
    </citation>
    <scope>NUCLEOTIDE SEQUENCE [LARGE SCALE GENOMIC DNA]</scope>
    <source>
        <strain evidence="2 3">DSM 27203</strain>
    </source>
</reference>
<dbReference type="AlphaFoldDB" id="A0A840YV03"/>
<evidence type="ECO:0000256" key="1">
    <source>
        <dbReference type="SAM" id="Phobius"/>
    </source>
</evidence>
<feature type="transmembrane region" description="Helical" evidence="1">
    <location>
        <begin position="16"/>
        <end position="37"/>
    </location>
</feature>
<protein>
    <submittedName>
        <fullName evidence="2">Uncharacterized protein</fullName>
    </submittedName>
</protein>
<organism evidence="2 3">
    <name type="scientific">Stakelama sediminis</name>
    <dbReference type="NCBI Taxonomy" id="463200"/>
    <lineage>
        <taxon>Bacteria</taxon>
        <taxon>Pseudomonadati</taxon>
        <taxon>Pseudomonadota</taxon>
        <taxon>Alphaproteobacteria</taxon>
        <taxon>Sphingomonadales</taxon>
        <taxon>Sphingomonadaceae</taxon>
        <taxon>Stakelama</taxon>
    </lineage>
</organism>
<keyword evidence="1" id="KW-0472">Membrane</keyword>
<proteinExistence type="predicted"/>
<dbReference type="EMBL" id="JACIJI010000001">
    <property type="protein sequence ID" value="MBB5717387.1"/>
    <property type="molecule type" value="Genomic_DNA"/>
</dbReference>
<sequence>MIEHPKQESAQVVQRVRVGMTGLALVLVLIAAGSAVFRSAGDTQSVATVGSSKSDVVANMTVTGNTVDTADTGKKTDEPLAELGAAPGASAMEPIGTNKIASQISAEQQKDSSKVH</sequence>
<gene>
    <name evidence="2" type="ORF">FHR23_000294</name>
</gene>